<dbReference type="InterPro" id="IPR039651">
    <property type="entry name" value="FixC-like"/>
</dbReference>
<feature type="non-terminal residue" evidence="5">
    <location>
        <position position="1"/>
    </location>
</feature>
<dbReference type="AlphaFoldDB" id="X0VNA8"/>
<dbReference type="EMBL" id="BARS01026565">
    <property type="protein sequence ID" value="GAG02016.1"/>
    <property type="molecule type" value="Genomic_DNA"/>
</dbReference>
<evidence type="ECO:0000313" key="5">
    <source>
        <dbReference type="EMBL" id="GAG02016.1"/>
    </source>
</evidence>
<name>X0VNA8_9ZZZZ</name>
<dbReference type="Gene3D" id="3.50.50.60">
    <property type="entry name" value="FAD/NAD(P)-binding domain"/>
    <property type="match status" value="1"/>
</dbReference>
<evidence type="ECO:0008006" key="6">
    <source>
        <dbReference type="Google" id="ProtNLM"/>
    </source>
</evidence>
<proteinExistence type="predicted"/>
<evidence type="ECO:0000256" key="2">
    <source>
        <dbReference type="ARBA" id="ARBA00022630"/>
    </source>
</evidence>
<comment type="cofactor">
    <cofactor evidence="1">
        <name>FAD</name>
        <dbReference type="ChEBI" id="CHEBI:57692"/>
    </cofactor>
</comment>
<keyword evidence="2" id="KW-0285">Flavoprotein</keyword>
<evidence type="ECO:0000256" key="4">
    <source>
        <dbReference type="ARBA" id="ARBA00023002"/>
    </source>
</evidence>
<dbReference type="PANTHER" id="PTHR43624:SF2">
    <property type="entry name" value="ELECTRON TRANSFER FLAVOPROTEIN-QUINONE OXIDOREDUCTASE YDIS-RELATED"/>
    <property type="match status" value="1"/>
</dbReference>
<evidence type="ECO:0000256" key="3">
    <source>
        <dbReference type="ARBA" id="ARBA00022827"/>
    </source>
</evidence>
<accession>X0VNA8</accession>
<comment type="caution">
    <text evidence="5">The sequence shown here is derived from an EMBL/GenBank/DDBJ whole genome shotgun (WGS) entry which is preliminary data.</text>
</comment>
<keyword evidence="4" id="KW-0560">Oxidoreductase</keyword>
<gene>
    <name evidence="5" type="ORF">S01H1_41848</name>
</gene>
<organism evidence="5">
    <name type="scientific">marine sediment metagenome</name>
    <dbReference type="NCBI Taxonomy" id="412755"/>
    <lineage>
        <taxon>unclassified sequences</taxon>
        <taxon>metagenomes</taxon>
        <taxon>ecological metagenomes</taxon>
    </lineage>
</organism>
<evidence type="ECO:0000256" key="1">
    <source>
        <dbReference type="ARBA" id="ARBA00001974"/>
    </source>
</evidence>
<reference evidence="5" key="1">
    <citation type="journal article" date="2014" name="Front. Microbiol.">
        <title>High frequency of phylogenetically diverse reductive dehalogenase-homologous genes in deep subseafloor sedimentary metagenomes.</title>
        <authorList>
            <person name="Kawai M."/>
            <person name="Futagami T."/>
            <person name="Toyoda A."/>
            <person name="Takaki Y."/>
            <person name="Nishi S."/>
            <person name="Hori S."/>
            <person name="Arai W."/>
            <person name="Tsubouchi T."/>
            <person name="Morono Y."/>
            <person name="Uchiyama I."/>
            <person name="Ito T."/>
            <person name="Fujiyama A."/>
            <person name="Inagaki F."/>
            <person name="Takami H."/>
        </authorList>
    </citation>
    <scope>NUCLEOTIDE SEQUENCE</scope>
    <source>
        <strain evidence="5">Expedition CK06-06</strain>
    </source>
</reference>
<dbReference type="GO" id="GO:0016491">
    <property type="term" value="F:oxidoreductase activity"/>
    <property type="evidence" value="ECO:0007669"/>
    <property type="project" value="UniProtKB-KW"/>
</dbReference>
<protein>
    <recommendedName>
        <fullName evidence="6">FAD-binding domain-containing protein</fullName>
    </recommendedName>
</protein>
<sequence length="223" mass="25642">AYYTELYTNRDSLSLTAEAPLDVLQACGVPAYDVLAARERHPYIARLIQGAKLREYQAHLIPWGGVDDLSCLYGNGVLLAGDAGKFTTEDGVGSWPAMASGVAAARAVKHACEKGDFSQATLAAYRDFLDEEGLIETQREARQAWQHEGWYHKIRRRYPDHLLRIARRYFDDWLMEEAEHPYSPWGELYHGLIKPVAPWYVRWPLGLATWVDTRRWRRHQARK</sequence>
<keyword evidence="3" id="KW-0274">FAD</keyword>
<dbReference type="PANTHER" id="PTHR43624">
    <property type="entry name" value="ELECTRON TRANSFER FLAVOPROTEIN-QUINONE OXIDOREDUCTASE YDIS-RELATED"/>
    <property type="match status" value="1"/>
</dbReference>
<dbReference type="InterPro" id="IPR036188">
    <property type="entry name" value="FAD/NAD-bd_sf"/>
</dbReference>